<dbReference type="RefSeq" id="WP_050639768.1">
    <property type="nucleotide sequence ID" value="NZ_CABKUE010000007.1"/>
</dbReference>
<keyword evidence="1" id="KW-0472">Membrane</keyword>
<organism evidence="2 3">
    <name type="scientific">Faecalicatena contorta</name>
    <dbReference type="NCBI Taxonomy" id="39482"/>
    <lineage>
        <taxon>Bacteria</taxon>
        <taxon>Bacillati</taxon>
        <taxon>Bacillota</taxon>
        <taxon>Clostridia</taxon>
        <taxon>Lachnospirales</taxon>
        <taxon>Lachnospiraceae</taxon>
        <taxon>Faecalicatena</taxon>
    </lineage>
</organism>
<protein>
    <submittedName>
        <fullName evidence="2">Uncharacterized protein</fullName>
    </submittedName>
</protein>
<evidence type="ECO:0000313" key="2">
    <source>
        <dbReference type="EMBL" id="CUN71979.1"/>
    </source>
</evidence>
<keyword evidence="1" id="KW-0812">Transmembrane</keyword>
<gene>
    <name evidence="2" type="ORF">ERS852491_00334</name>
</gene>
<proteinExistence type="predicted"/>
<accession>A0A173Z8H1</accession>
<feature type="transmembrane region" description="Helical" evidence="1">
    <location>
        <begin position="87"/>
        <end position="105"/>
    </location>
</feature>
<evidence type="ECO:0000256" key="1">
    <source>
        <dbReference type="SAM" id="Phobius"/>
    </source>
</evidence>
<feature type="transmembrane region" description="Helical" evidence="1">
    <location>
        <begin position="6"/>
        <end position="24"/>
    </location>
</feature>
<sequence>MEDMFGALSLLIFGCGIYGLYAYVKMKKDGHINEILLLGKGITEQMCSNKEEFVQKALPAVLVFGIFTTLYGAVDAIHYFIFPMKVLDLITMVVFLIVLIWYMVFTTKLKKKYFE</sequence>
<feature type="transmembrane region" description="Helical" evidence="1">
    <location>
        <begin position="58"/>
        <end position="81"/>
    </location>
</feature>
<dbReference type="AlphaFoldDB" id="A0A173Z8H1"/>
<evidence type="ECO:0000313" key="3">
    <source>
        <dbReference type="Proteomes" id="UP000095544"/>
    </source>
</evidence>
<dbReference type="Proteomes" id="UP000095544">
    <property type="component" value="Unassembled WGS sequence"/>
</dbReference>
<dbReference type="STRING" id="39482.ERS852491_00334"/>
<dbReference type="EMBL" id="CYZU01000002">
    <property type="protein sequence ID" value="CUN71979.1"/>
    <property type="molecule type" value="Genomic_DNA"/>
</dbReference>
<reference evidence="2 3" key="1">
    <citation type="submission" date="2015-09" db="EMBL/GenBank/DDBJ databases">
        <authorList>
            <consortium name="Pathogen Informatics"/>
        </authorList>
    </citation>
    <scope>NUCLEOTIDE SEQUENCE [LARGE SCALE GENOMIC DNA]</scope>
    <source>
        <strain evidence="2 3">2789STDY5834876</strain>
    </source>
</reference>
<keyword evidence="1" id="KW-1133">Transmembrane helix</keyword>
<name>A0A173Z8H1_9FIRM</name>
<dbReference type="OrthoDB" id="2052373at2"/>